<dbReference type="CDD" id="cd00534">
    <property type="entry name" value="DHNA_DHNTPE"/>
    <property type="match status" value="1"/>
</dbReference>
<evidence type="ECO:0000256" key="8">
    <source>
        <dbReference type="ARBA" id="ARBA00022909"/>
    </source>
</evidence>
<dbReference type="Gene3D" id="3.30.1130.10">
    <property type="match status" value="1"/>
</dbReference>
<dbReference type="GO" id="GO:0016301">
    <property type="term" value="F:kinase activity"/>
    <property type="evidence" value="ECO:0007669"/>
    <property type="project" value="UniProtKB-KW"/>
</dbReference>
<evidence type="ECO:0000256" key="7">
    <source>
        <dbReference type="ARBA" id="ARBA00022840"/>
    </source>
</evidence>
<comment type="function">
    <text evidence="9">Catalyzes the conversion of 7,8-dihydroneopterin to 6-hydroxymethyl-7,8-dihydropterin.</text>
</comment>
<dbReference type="InterPro" id="IPR043133">
    <property type="entry name" value="GTP-CH-I_C/QueF"/>
</dbReference>
<evidence type="ECO:0000313" key="11">
    <source>
        <dbReference type="EMBL" id="EEG48054.1"/>
    </source>
</evidence>
<dbReference type="Gene3D" id="3.30.70.560">
    <property type="entry name" value="7,8-Dihydro-6-hydroxymethylpterin-pyrophosphokinase HPPK"/>
    <property type="match status" value="1"/>
</dbReference>
<comment type="pathway">
    <text evidence="9">Cofactor biosynthesis; tetrahydrofolate biosynthesis; 2-amino-4-hydroxy-6-hydroxymethyl-7,8-dihydropteridine diphosphate from 7,8-dihydroneopterin triphosphate: step 3/4.</text>
</comment>
<dbReference type="RefSeq" id="WP_005950875.1">
    <property type="nucleotide sequence ID" value="NZ_CP136423.1"/>
</dbReference>
<keyword evidence="12" id="KW-1185">Reference proteome</keyword>
<dbReference type="NCBIfam" id="TIGR00525">
    <property type="entry name" value="folB"/>
    <property type="match status" value="1"/>
</dbReference>
<dbReference type="HOGENOM" id="CLU_023499_0_0_9"/>
<dbReference type="PANTHER" id="PTHR43071:SF1">
    <property type="entry name" value="2-AMINO-4-HYDROXY-6-HYDROXYMETHYLDIHYDROPTERIDINE PYROPHOSPHOKINASE"/>
    <property type="match status" value="1"/>
</dbReference>
<name>C0CQ87_BLAHS</name>
<dbReference type="Proteomes" id="UP000003100">
    <property type="component" value="Unassembled WGS sequence"/>
</dbReference>
<evidence type="ECO:0000256" key="6">
    <source>
        <dbReference type="ARBA" id="ARBA00022777"/>
    </source>
</evidence>
<organism evidence="11 12">
    <name type="scientific">Blautia hydrogenotrophica (strain DSM 10507 / JCM 14656 / S5a33)</name>
    <name type="common">Ruminococcus hydrogenotrophicus</name>
    <dbReference type="NCBI Taxonomy" id="476272"/>
    <lineage>
        <taxon>Bacteria</taxon>
        <taxon>Bacillati</taxon>
        <taxon>Bacillota</taxon>
        <taxon>Clostridia</taxon>
        <taxon>Lachnospirales</taxon>
        <taxon>Lachnospiraceae</taxon>
        <taxon>Blautia</taxon>
    </lineage>
</organism>
<feature type="domain" description="7,8-dihydro-6-hydroxymethylpterin-pyrophosphokinase" evidence="10">
    <location>
        <begin position="206"/>
        <end position="217"/>
    </location>
</feature>
<keyword evidence="5" id="KW-0547">Nucleotide-binding</keyword>
<dbReference type="GO" id="GO:0004150">
    <property type="term" value="F:dihydroneopterin aldolase activity"/>
    <property type="evidence" value="ECO:0007669"/>
    <property type="project" value="UniProtKB-UniRule"/>
</dbReference>
<dbReference type="Pfam" id="PF01288">
    <property type="entry name" value="HPPK"/>
    <property type="match status" value="1"/>
</dbReference>
<dbReference type="eggNOG" id="COG1539">
    <property type="taxonomic scope" value="Bacteria"/>
</dbReference>
<gene>
    <name evidence="11" type="ORF">RUMHYD_03040</name>
</gene>
<comment type="similarity">
    <text evidence="3">In the N-terminal section; belongs to the DHNA family.</text>
</comment>
<keyword evidence="7" id="KW-0067">ATP-binding</keyword>
<dbReference type="CDD" id="cd00483">
    <property type="entry name" value="HPPK"/>
    <property type="match status" value="1"/>
</dbReference>
<reference evidence="11 12" key="1">
    <citation type="submission" date="2009-01" db="EMBL/GenBank/DDBJ databases">
        <authorList>
            <person name="Fulton L."/>
            <person name="Clifton S."/>
            <person name="Fulton B."/>
            <person name="Xu J."/>
            <person name="Minx P."/>
            <person name="Pepin K.H."/>
            <person name="Johnson M."/>
            <person name="Bhonagiri V."/>
            <person name="Nash W.E."/>
            <person name="Mardis E.R."/>
            <person name="Wilson R.K."/>
        </authorList>
    </citation>
    <scope>NUCLEOTIDE SEQUENCE [LARGE SCALE GENOMIC DNA]</scope>
    <source>
        <strain evidence="12">DSM 10507 / JCM 14656 / S5a33</strain>
    </source>
</reference>
<accession>C0CQ87</accession>
<dbReference type="SMART" id="SM00905">
    <property type="entry name" value="FolB"/>
    <property type="match status" value="1"/>
</dbReference>
<keyword evidence="9" id="KW-0456">Lyase</keyword>
<reference evidence="11 12" key="2">
    <citation type="submission" date="2009-02" db="EMBL/GenBank/DDBJ databases">
        <title>Draft genome sequence of Blautia hydrogenotrophica DSM 10507 (Ruminococcus hydrogenotrophicus DSM 10507).</title>
        <authorList>
            <person name="Sudarsanam P."/>
            <person name="Ley R."/>
            <person name="Guruge J."/>
            <person name="Turnbaugh P.J."/>
            <person name="Mahowald M."/>
            <person name="Liep D."/>
            <person name="Gordon J."/>
        </authorList>
    </citation>
    <scope>NUCLEOTIDE SEQUENCE [LARGE SCALE GENOMIC DNA]</scope>
    <source>
        <strain evidence="12">DSM 10507 / JCM 14656 / S5a33</strain>
    </source>
</reference>
<evidence type="ECO:0000256" key="1">
    <source>
        <dbReference type="ARBA" id="ARBA00000198"/>
    </source>
</evidence>
<keyword evidence="4" id="KW-0808">Transferase</keyword>
<dbReference type="GO" id="GO:0046656">
    <property type="term" value="P:folic acid biosynthetic process"/>
    <property type="evidence" value="ECO:0007669"/>
    <property type="project" value="UniProtKB-UniRule"/>
</dbReference>
<dbReference type="GeneID" id="86822429"/>
<protein>
    <recommendedName>
        <fullName evidence="9">Bifunctional folate synthesis protein</fullName>
    </recommendedName>
    <domain>
        <recommendedName>
            <fullName evidence="9">Dihydroneopterin aldolase</fullName>
            <shortName evidence="9">DHNA</shortName>
            <ecNumber evidence="9">4.1.2.25</ecNumber>
        </recommendedName>
        <alternativeName>
            <fullName evidence="9">7,8-dihydroneopterin aldolase</fullName>
        </alternativeName>
    </domain>
    <domain>
        <recommendedName>
            <fullName evidence="9">2-amino-4-hydroxy-6-hydroxymethyldihydropteridine pyrophosphokinase</fullName>
            <ecNumber evidence="9">2.7.6.3</ecNumber>
        </recommendedName>
        <alternativeName>
            <fullName evidence="9">6-hydroxymethyl-7,8-dihydropterin pyrophosphokinase</fullName>
            <shortName evidence="9">PPPK</shortName>
        </alternativeName>
        <alternativeName>
            <fullName evidence="9">7,8-dihydro-6-hydroxymethylpterin pyrophosphokinase</fullName>
            <shortName evidence="9">HPPK</shortName>
        </alternativeName>
    </domain>
</protein>
<dbReference type="InterPro" id="IPR006156">
    <property type="entry name" value="Dihydroneopterin_aldolase"/>
</dbReference>
<comment type="pathway">
    <text evidence="2">Cofactor biosynthesis; tetrahydrofolate biosynthesis; 2-amino-4-hydroxy-6-hydroxymethyl-7,8-dihydropteridine diphosphate from 7,8-dihydroneopterin triphosphate: step 4/4.</text>
</comment>
<dbReference type="InterPro" id="IPR006157">
    <property type="entry name" value="FolB_dom"/>
</dbReference>
<comment type="caution">
    <text evidence="11">The sequence shown here is derived from an EMBL/GenBank/DDBJ whole genome shotgun (WGS) entry which is preliminary data.</text>
</comment>
<dbReference type="AlphaFoldDB" id="C0CQ87"/>
<evidence type="ECO:0000256" key="3">
    <source>
        <dbReference type="ARBA" id="ARBA00009640"/>
    </source>
</evidence>
<dbReference type="InterPro" id="IPR000550">
    <property type="entry name" value="Hppk"/>
</dbReference>
<comment type="catalytic activity">
    <reaction evidence="9">
        <text>7,8-dihydroneopterin = 6-hydroxymethyl-7,8-dihydropterin + glycolaldehyde</text>
        <dbReference type="Rhea" id="RHEA:10540"/>
        <dbReference type="ChEBI" id="CHEBI:17001"/>
        <dbReference type="ChEBI" id="CHEBI:17071"/>
        <dbReference type="ChEBI" id="CHEBI:44841"/>
        <dbReference type="EC" id="4.1.2.25"/>
    </reaction>
</comment>
<dbReference type="eggNOG" id="COG0801">
    <property type="taxonomic scope" value="Bacteria"/>
</dbReference>
<proteinExistence type="inferred from homology"/>
<dbReference type="EC" id="2.7.6.3" evidence="9"/>
<dbReference type="Pfam" id="PF02152">
    <property type="entry name" value="FolB"/>
    <property type="match status" value="1"/>
</dbReference>
<dbReference type="EMBL" id="ACBZ01000165">
    <property type="protein sequence ID" value="EEG48054.1"/>
    <property type="molecule type" value="Genomic_DNA"/>
</dbReference>
<comment type="catalytic activity">
    <reaction evidence="1">
        <text>6-hydroxymethyl-7,8-dihydropterin + ATP = (7,8-dihydropterin-6-yl)methyl diphosphate + AMP + H(+)</text>
        <dbReference type="Rhea" id="RHEA:11412"/>
        <dbReference type="ChEBI" id="CHEBI:15378"/>
        <dbReference type="ChEBI" id="CHEBI:30616"/>
        <dbReference type="ChEBI" id="CHEBI:44841"/>
        <dbReference type="ChEBI" id="CHEBI:72950"/>
        <dbReference type="ChEBI" id="CHEBI:456215"/>
        <dbReference type="EC" id="2.7.6.3"/>
    </reaction>
</comment>
<comment type="similarity">
    <text evidence="9">Belongs to the DHNA family.</text>
</comment>
<evidence type="ECO:0000259" key="10">
    <source>
        <dbReference type="PROSITE" id="PS00794"/>
    </source>
</evidence>
<evidence type="ECO:0000256" key="9">
    <source>
        <dbReference type="RuleBase" id="RU362079"/>
    </source>
</evidence>
<evidence type="ECO:0000313" key="12">
    <source>
        <dbReference type="Proteomes" id="UP000003100"/>
    </source>
</evidence>
<dbReference type="PROSITE" id="PS00794">
    <property type="entry name" value="HPPK"/>
    <property type="match status" value="1"/>
</dbReference>
<evidence type="ECO:0000256" key="5">
    <source>
        <dbReference type="ARBA" id="ARBA00022741"/>
    </source>
</evidence>
<dbReference type="NCBIfam" id="TIGR00526">
    <property type="entry name" value="folB_dom"/>
    <property type="match status" value="1"/>
</dbReference>
<evidence type="ECO:0000256" key="4">
    <source>
        <dbReference type="ARBA" id="ARBA00022679"/>
    </source>
</evidence>
<evidence type="ECO:0000256" key="2">
    <source>
        <dbReference type="ARBA" id="ARBA00005051"/>
    </source>
</evidence>
<keyword evidence="6" id="KW-0418">Kinase</keyword>
<dbReference type="SUPFAM" id="SSF55620">
    <property type="entry name" value="Tetrahydrobiopterin biosynthesis enzymes-like"/>
    <property type="match status" value="1"/>
</dbReference>
<keyword evidence="8 9" id="KW-0289">Folate biosynthesis</keyword>
<sequence length="272" mass="31288">MDKIMIDGLEIFANHGVFPEENKLGQKFVISAVLWTDTRPAGCSDDLNQSINYGEVSQRITEFVQKNTFQLIETVVERLAEELLLTYSELIKIQLKIEKPWAPVGLPLRTVGIEIVRGWHTAYVAFGSNMGDKEGYVNASIEGLRQTKGCKVEAVSDFLVTEPYGGVEQDEFLNGVLRLRTLLSPQELLERLHELEQEAKRERIVRWGPRTLDLDILFYDDCVIDTEELHIPHIDLQNRDFVLRPMNQIAPYLRHPVLNQTISQLWENLCRQ</sequence>
<dbReference type="SUPFAM" id="SSF55083">
    <property type="entry name" value="6-hydroxymethyl-7,8-dihydropterin pyrophosphokinase, HPPK"/>
    <property type="match status" value="1"/>
</dbReference>
<dbReference type="GO" id="GO:0005524">
    <property type="term" value="F:ATP binding"/>
    <property type="evidence" value="ECO:0007669"/>
    <property type="project" value="UniProtKB-KW"/>
</dbReference>
<dbReference type="GO" id="GO:0003848">
    <property type="term" value="F:2-amino-4-hydroxy-6-hydroxymethyldihydropteridine diphosphokinase activity"/>
    <property type="evidence" value="ECO:0007669"/>
    <property type="project" value="UniProtKB-EC"/>
</dbReference>
<dbReference type="NCBIfam" id="TIGR01498">
    <property type="entry name" value="folK"/>
    <property type="match status" value="1"/>
</dbReference>
<dbReference type="InterPro" id="IPR035907">
    <property type="entry name" value="Hppk_sf"/>
</dbReference>
<dbReference type="PATRIC" id="fig|476272.21.peg.1174"/>
<dbReference type="GO" id="GO:0046654">
    <property type="term" value="P:tetrahydrofolate biosynthetic process"/>
    <property type="evidence" value="ECO:0007669"/>
    <property type="project" value="UniProtKB-UniRule"/>
</dbReference>
<dbReference type="UniPathway" id="UPA00077">
    <property type="reaction ID" value="UER00154"/>
</dbReference>
<dbReference type="PANTHER" id="PTHR43071">
    <property type="entry name" value="2-AMINO-4-HYDROXY-6-HYDROXYMETHYLDIHYDROPTERIDINE PYROPHOSPHOKINASE"/>
    <property type="match status" value="1"/>
</dbReference>
<dbReference type="EC" id="4.1.2.25" evidence="9"/>